<dbReference type="EMBL" id="KQ244287">
    <property type="protein sequence ID" value="KNC74557.1"/>
    <property type="molecule type" value="Genomic_DNA"/>
</dbReference>
<proteinExistence type="predicted"/>
<protein>
    <submittedName>
        <fullName evidence="1">Uncharacterized protein</fullName>
    </submittedName>
</protein>
<evidence type="ECO:0000313" key="2">
    <source>
        <dbReference type="Proteomes" id="UP000054560"/>
    </source>
</evidence>
<dbReference type="GeneID" id="25913405"/>
<dbReference type="RefSeq" id="XP_014148459.1">
    <property type="nucleotide sequence ID" value="XM_014292984.1"/>
</dbReference>
<dbReference type="Proteomes" id="UP000054560">
    <property type="component" value="Unassembled WGS sequence"/>
</dbReference>
<evidence type="ECO:0000313" key="1">
    <source>
        <dbReference type="EMBL" id="KNC74557.1"/>
    </source>
</evidence>
<sequence>MMPLTQGFGTLADKLKPQESKFVFDMGLQAPLVPQLANRKEEPLTATHTLMSDVLAFMLSLMHNEVITLGQEPCKVADVSRFSQRAQGLIWIFDLWKRNHLSVLFYDTCNELNIRQDPCRQPACFMWHVEDVPPDR</sequence>
<keyword evidence="2" id="KW-1185">Reference proteome</keyword>
<accession>A0A0L0FCQ9</accession>
<dbReference type="AlphaFoldDB" id="A0A0L0FCQ9"/>
<name>A0A0L0FCQ9_9EUKA</name>
<gene>
    <name evidence="1" type="ORF">SARC_12901</name>
</gene>
<organism evidence="1 2">
    <name type="scientific">Sphaeroforma arctica JP610</name>
    <dbReference type="NCBI Taxonomy" id="667725"/>
    <lineage>
        <taxon>Eukaryota</taxon>
        <taxon>Ichthyosporea</taxon>
        <taxon>Ichthyophonida</taxon>
        <taxon>Sphaeroforma</taxon>
    </lineage>
</organism>
<reference evidence="1 2" key="1">
    <citation type="submission" date="2011-02" db="EMBL/GenBank/DDBJ databases">
        <title>The Genome Sequence of Sphaeroforma arctica JP610.</title>
        <authorList>
            <consortium name="The Broad Institute Genome Sequencing Platform"/>
            <person name="Russ C."/>
            <person name="Cuomo C."/>
            <person name="Young S.K."/>
            <person name="Zeng Q."/>
            <person name="Gargeya S."/>
            <person name="Alvarado L."/>
            <person name="Berlin A."/>
            <person name="Chapman S.B."/>
            <person name="Chen Z."/>
            <person name="Freedman E."/>
            <person name="Gellesch M."/>
            <person name="Goldberg J."/>
            <person name="Griggs A."/>
            <person name="Gujja S."/>
            <person name="Heilman E."/>
            <person name="Heiman D."/>
            <person name="Howarth C."/>
            <person name="Mehta T."/>
            <person name="Neiman D."/>
            <person name="Pearson M."/>
            <person name="Roberts A."/>
            <person name="Saif S."/>
            <person name="Shea T."/>
            <person name="Shenoy N."/>
            <person name="Sisk P."/>
            <person name="Stolte C."/>
            <person name="Sykes S."/>
            <person name="White J."/>
            <person name="Yandava C."/>
            <person name="Burger G."/>
            <person name="Gray M.W."/>
            <person name="Holland P.W.H."/>
            <person name="King N."/>
            <person name="Lang F.B.F."/>
            <person name="Roger A.J."/>
            <person name="Ruiz-Trillo I."/>
            <person name="Haas B."/>
            <person name="Nusbaum C."/>
            <person name="Birren B."/>
        </authorList>
    </citation>
    <scope>NUCLEOTIDE SEQUENCE [LARGE SCALE GENOMIC DNA]</scope>
    <source>
        <strain evidence="1 2">JP610</strain>
    </source>
</reference>